<feature type="non-terminal residue" evidence="1">
    <location>
        <position position="1"/>
    </location>
</feature>
<name>A0A2P5BEK7_PARAD</name>
<evidence type="ECO:0000313" key="2">
    <source>
        <dbReference type="Proteomes" id="UP000237105"/>
    </source>
</evidence>
<dbReference type="AlphaFoldDB" id="A0A2P5BEK7"/>
<sequence length="76" mass="8604">GGSVYALRHLIVYLEFGKYKEVGEPWGIAFEKHDIASMLLFKDQNSFISLVTSMNEKLEKLCDISDVIIGLLLRSI</sequence>
<proteinExistence type="predicted"/>
<dbReference type="OrthoDB" id="10347164at2759"/>
<organism evidence="1 2">
    <name type="scientific">Parasponia andersonii</name>
    <name type="common">Sponia andersonii</name>
    <dbReference type="NCBI Taxonomy" id="3476"/>
    <lineage>
        <taxon>Eukaryota</taxon>
        <taxon>Viridiplantae</taxon>
        <taxon>Streptophyta</taxon>
        <taxon>Embryophyta</taxon>
        <taxon>Tracheophyta</taxon>
        <taxon>Spermatophyta</taxon>
        <taxon>Magnoliopsida</taxon>
        <taxon>eudicotyledons</taxon>
        <taxon>Gunneridae</taxon>
        <taxon>Pentapetalae</taxon>
        <taxon>rosids</taxon>
        <taxon>fabids</taxon>
        <taxon>Rosales</taxon>
        <taxon>Cannabaceae</taxon>
        <taxon>Parasponia</taxon>
    </lineage>
</organism>
<keyword evidence="2" id="KW-1185">Reference proteome</keyword>
<comment type="caution">
    <text evidence="1">The sequence shown here is derived from an EMBL/GenBank/DDBJ whole genome shotgun (WGS) entry which is preliminary data.</text>
</comment>
<accession>A0A2P5BEK7</accession>
<gene>
    <name evidence="1" type="ORF">PanWU01x14_246050</name>
</gene>
<dbReference type="EMBL" id="JXTB01000298">
    <property type="protein sequence ID" value="PON47224.1"/>
    <property type="molecule type" value="Genomic_DNA"/>
</dbReference>
<protein>
    <submittedName>
        <fullName evidence="1">Uncharacterized protein</fullName>
    </submittedName>
</protein>
<evidence type="ECO:0000313" key="1">
    <source>
        <dbReference type="EMBL" id="PON47224.1"/>
    </source>
</evidence>
<reference evidence="2" key="1">
    <citation type="submission" date="2016-06" db="EMBL/GenBank/DDBJ databases">
        <title>Parallel loss of symbiosis genes in relatives of nitrogen-fixing non-legume Parasponia.</title>
        <authorList>
            <person name="Van Velzen R."/>
            <person name="Holmer R."/>
            <person name="Bu F."/>
            <person name="Rutten L."/>
            <person name="Van Zeijl A."/>
            <person name="Liu W."/>
            <person name="Santuari L."/>
            <person name="Cao Q."/>
            <person name="Sharma T."/>
            <person name="Shen D."/>
            <person name="Roswanjaya Y."/>
            <person name="Wardhani T."/>
            <person name="Kalhor M.S."/>
            <person name="Jansen J."/>
            <person name="Van den Hoogen J."/>
            <person name="Gungor B."/>
            <person name="Hartog M."/>
            <person name="Hontelez J."/>
            <person name="Verver J."/>
            <person name="Yang W.-C."/>
            <person name="Schijlen E."/>
            <person name="Repin R."/>
            <person name="Schilthuizen M."/>
            <person name="Schranz E."/>
            <person name="Heidstra R."/>
            <person name="Miyata K."/>
            <person name="Fedorova E."/>
            <person name="Kohlen W."/>
            <person name="Bisseling T."/>
            <person name="Smit S."/>
            <person name="Geurts R."/>
        </authorList>
    </citation>
    <scope>NUCLEOTIDE SEQUENCE [LARGE SCALE GENOMIC DNA]</scope>
    <source>
        <strain evidence="2">cv. WU1-14</strain>
    </source>
</reference>
<dbReference type="Proteomes" id="UP000237105">
    <property type="component" value="Unassembled WGS sequence"/>
</dbReference>